<dbReference type="EMBL" id="SMMG02000003">
    <property type="protein sequence ID" value="KAA3480677.1"/>
    <property type="molecule type" value="Genomic_DNA"/>
</dbReference>
<evidence type="ECO:0000313" key="3">
    <source>
        <dbReference type="Proteomes" id="UP000325315"/>
    </source>
</evidence>
<dbReference type="Proteomes" id="UP000325315">
    <property type="component" value="Unassembled WGS sequence"/>
</dbReference>
<keyword evidence="1" id="KW-0472">Membrane</keyword>
<feature type="transmembrane region" description="Helical" evidence="1">
    <location>
        <begin position="72"/>
        <end position="91"/>
    </location>
</feature>
<accession>A0A5B6WHS3</accession>
<evidence type="ECO:0000256" key="1">
    <source>
        <dbReference type="SAM" id="Phobius"/>
    </source>
</evidence>
<reference evidence="3" key="1">
    <citation type="journal article" date="2019" name="Plant Biotechnol. J.">
        <title>Genome sequencing of the Australian wild diploid species Gossypium australe highlights disease resistance and delayed gland morphogenesis.</title>
        <authorList>
            <person name="Cai Y."/>
            <person name="Cai X."/>
            <person name="Wang Q."/>
            <person name="Wang P."/>
            <person name="Zhang Y."/>
            <person name="Cai C."/>
            <person name="Xu Y."/>
            <person name="Wang K."/>
            <person name="Zhou Z."/>
            <person name="Wang C."/>
            <person name="Geng S."/>
            <person name="Li B."/>
            <person name="Dong Q."/>
            <person name="Hou Y."/>
            <person name="Wang H."/>
            <person name="Ai P."/>
            <person name="Liu Z."/>
            <person name="Yi F."/>
            <person name="Sun M."/>
            <person name="An G."/>
            <person name="Cheng J."/>
            <person name="Zhang Y."/>
            <person name="Shi Q."/>
            <person name="Xie Y."/>
            <person name="Shi X."/>
            <person name="Chang Y."/>
            <person name="Huang F."/>
            <person name="Chen Y."/>
            <person name="Hong S."/>
            <person name="Mi L."/>
            <person name="Sun Q."/>
            <person name="Zhang L."/>
            <person name="Zhou B."/>
            <person name="Peng R."/>
            <person name="Zhang X."/>
            <person name="Liu F."/>
        </authorList>
    </citation>
    <scope>NUCLEOTIDE SEQUENCE [LARGE SCALE GENOMIC DNA]</scope>
    <source>
        <strain evidence="3">cv. PA1801</strain>
    </source>
</reference>
<name>A0A5B6WHS3_9ROSI</name>
<keyword evidence="3" id="KW-1185">Reference proteome</keyword>
<proteinExistence type="predicted"/>
<organism evidence="2 3">
    <name type="scientific">Gossypium australe</name>
    <dbReference type="NCBI Taxonomy" id="47621"/>
    <lineage>
        <taxon>Eukaryota</taxon>
        <taxon>Viridiplantae</taxon>
        <taxon>Streptophyta</taxon>
        <taxon>Embryophyta</taxon>
        <taxon>Tracheophyta</taxon>
        <taxon>Spermatophyta</taxon>
        <taxon>Magnoliopsida</taxon>
        <taxon>eudicotyledons</taxon>
        <taxon>Gunneridae</taxon>
        <taxon>Pentapetalae</taxon>
        <taxon>rosids</taxon>
        <taxon>malvids</taxon>
        <taxon>Malvales</taxon>
        <taxon>Malvaceae</taxon>
        <taxon>Malvoideae</taxon>
        <taxon>Gossypium</taxon>
    </lineage>
</organism>
<sequence length="97" mass="10653">MLSQASAFPIHIFFRVNLVSWSSSRTMADGLGGWLLLLNTLIATLGILLVTIEGPHEKHVEEVSRYVRFGLWWIVLGVASSIGLGSSYGAVNRKIII</sequence>
<gene>
    <name evidence="2" type="ORF">EPI10_021094</name>
</gene>
<protein>
    <submittedName>
        <fullName evidence="2">Vacuole membrane protein KMS1-like</fullName>
    </submittedName>
</protein>
<comment type="caution">
    <text evidence="2">The sequence shown here is derived from an EMBL/GenBank/DDBJ whole genome shotgun (WGS) entry which is preliminary data.</text>
</comment>
<evidence type="ECO:0000313" key="2">
    <source>
        <dbReference type="EMBL" id="KAA3480677.1"/>
    </source>
</evidence>
<keyword evidence="1" id="KW-0812">Transmembrane</keyword>
<feature type="transmembrane region" description="Helical" evidence="1">
    <location>
        <begin position="31"/>
        <end position="52"/>
    </location>
</feature>
<dbReference type="AlphaFoldDB" id="A0A5B6WHS3"/>
<keyword evidence="1" id="KW-1133">Transmembrane helix</keyword>
<dbReference type="OrthoDB" id="1743723at2759"/>